<evidence type="ECO:0000259" key="3">
    <source>
        <dbReference type="Pfam" id="PF12850"/>
    </source>
</evidence>
<dbReference type="InterPro" id="IPR029052">
    <property type="entry name" value="Metallo-depent_PP-like"/>
</dbReference>
<dbReference type="PANTHER" id="PTHR11124">
    <property type="entry name" value="VACUOLAR SORTING PROTEIN VPS29"/>
    <property type="match status" value="1"/>
</dbReference>
<keyword evidence="5" id="KW-1185">Reference proteome</keyword>
<dbReference type="InterPro" id="IPR024654">
    <property type="entry name" value="Calcineurin-like_PHP_lpxH"/>
</dbReference>
<dbReference type="Proteomes" id="UP000245845">
    <property type="component" value="Unassembled WGS sequence"/>
</dbReference>
<dbReference type="EMBL" id="QGDL01000010">
    <property type="protein sequence ID" value="PWJ28031.1"/>
    <property type="molecule type" value="Genomic_DNA"/>
</dbReference>
<dbReference type="SUPFAM" id="SSF56300">
    <property type="entry name" value="Metallo-dependent phosphatases"/>
    <property type="match status" value="1"/>
</dbReference>
<comment type="similarity">
    <text evidence="1 2">Belongs to the metallophosphoesterase superfamily. YfcE family.</text>
</comment>
<dbReference type="Gene3D" id="3.60.21.10">
    <property type="match status" value="1"/>
</dbReference>
<organism evidence="4 5">
    <name type="scientific">Faecalicatena orotica</name>
    <dbReference type="NCBI Taxonomy" id="1544"/>
    <lineage>
        <taxon>Bacteria</taxon>
        <taxon>Bacillati</taxon>
        <taxon>Bacillota</taxon>
        <taxon>Clostridia</taxon>
        <taxon>Lachnospirales</taxon>
        <taxon>Lachnospiraceae</taxon>
        <taxon>Faecalicatena</taxon>
    </lineage>
</organism>
<dbReference type="InterPro" id="IPR041802">
    <property type="entry name" value="MPP_YfcE"/>
</dbReference>
<comment type="caution">
    <text evidence="4">The sequence shown here is derived from an EMBL/GenBank/DDBJ whole genome shotgun (WGS) entry which is preliminary data.</text>
</comment>
<proteinExistence type="inferred from homology"/>
<dbReference type="InterPro" id="IPR000979">
    <property type="entry name" value="Phosphodiesterase_MJ0936/Vps29"/>
</dbReference>
<dbReference type="CDD" id="cd00841">
    <property type="entry name" value="MPP_YfcE"/>
    <property type="match status" value="1"/>
</dbReference>
<dbReference type="Pfam" id="PF12850">
    <property type="entry name" value="Metallophos_2"/>
    <property type="match status" value="1"/>
</dbReference>
<protein>
    <recommendedName>
        <fullName evidence="2">Phosphoesterase</fullName>
        <ecNumber evidence="2">3.1.4.-</ecNumber>
    </recommendedName>
</protein>
<keyword evidence="2" id="KW-0479">Metal-binding</keyword>
<evidence type="ECO:0000256" key="2">
    <source>
        <dbReference type="RuleBase" id="RU362039"/>
    </source>
</evidence>
<name>A0A2Y9BGI9_9FIRM</name>
<evidence type="ECO:0000313" key="4">
    <source>
        <dbReference type="EMBL" id="PWJ28031.1"/>
    </source>
</evidence>
<dbReference type="GO" id="GO:0046872">
    <property type="term" value="F:metal ion binding"/>
    <property type="evidence" value="ECO:0007669"/>
    <property type="project" value="UniProtKB-KW"/>
</dbReference>
<comment type="cofactor">
    <cofactor evidence="2">
        <name>a divalent metal cation</name>
        <dbReference type="ChEBI" id="CHEBI:60240"/>
    </cofactor>
</comment>
<reference evidence="4 5" key="1">
    <citation type="submission" date="2018-05" db="EMBL/GenBank/DDBJ databases">
        <title>The Hungate 1000. A catalogue of reference genomes from the rumen microbiome.</title>
        <authorList>
            <person name="Kelly W."/>
        </authorList>
    </citation>
    <scope>NUCLEOTIDE SEQUENCE [LARGE SCALE GENOMIC DNA]</scope>
    <source>
        <strain evidence="4 5">NLAE-zl-C242</strain>
    </source>
</reference>
<dbReference type="AlphaFoldDB" id="A0A2Y9BGI9"/>
<dbReference type="EC" id="3.1.4.-" evidence="2"/>
<accession>A0A2Y9BGI9</accession>
<feature type="domain" description="Calcineurin-like phosphoesterase" evidence="3">
    <location>
        <begin position="1"/>
        <end position="149"/>
    </location>
</feature>
<dbReference type="NCBIfam" id="TIGR00040">
    <property type="entry name" value="yfcE"/>
    <property type="match status" value="1"/>
</dbReference>
<dbReference type="RefSeq" id="WP_109732375.1">
    <property type="nucleotide sequence ID" value="NZ_BAAACK010000029.1"/>
</dbReference>
<evidence type="ECO:0000256" key="1">
    <source>
        <dbReference type="ARBA" id="ARBA00008950"/>
    </source>
</evidence>
<gene>
    <name evidence="4" type="ORF">A8806_110207</name>
</gene>
<dbReference type="OrthoDB" id="9800565at2"/>
<evidence type="ECO:0000313" key="5">
    <source>
        <dbReference type="Proteomes" id="UP000245845"/>
    </source>
</evidence>
<sequence length="160" mass="18651">MRVLIVSDTHGNHKNLDRILEQAGQIDMFIHLGDVEGGEEYLDAVLDCEKHMVRGNNDFFSDLPKEEEFKIRDYKVFITHGHGYYVSLDPEYIKEEGKARGADIVMYGHTHKPYFDKNEEITILNPGSVSYPRQEGRKGSYMIMELDDKNQLRFQQCYLD</sequence>
<dbReference type="GO" id="GO:0016787">
    <property type="term" value="F:hydrolase activity"/>
    <property type="evidence" value="ECO:0007669"/>
    <property type="project" value="UniProtKB-UniRule"/>
</dbReference>